<accession>Q6AQZ5</accession>
<evidence type="ECO:0000256" key="3">
    <source>
        <dbReference type="ARBA" id="ARBA00022840"/>
    </source>
</evidence>
<dbReference type="Proteomes" id="UP000000602">
    <property type="component" value="Chromosome"/>
</dbReference>
<dbReference type="InterPro" id="IPR027417">
    <property type="entry name" value="P-loop_NTPase"/>
</dbReference>
<dbReference type="PANTHER" id="PTHR42788:SF2">
    <property type="entry name" value="ABC TRANSPORTER ATP-BINDING PROTEIN"/>
    <property type="match status" value="1"/>
</dbReference>
<evidence type="ECO:0000256" key="2">
    <source>
        <dbReference type="ARBA" id="ARBA00022741"/>
    </source>
</evidence>
<reference evidence="6" key="1">
    <citation type="journal article" date="2004" name="Environ. Microbiol.">
        <title>The genome of Desulfotalea psychrophila, a sulfate-reducing bacterium from permanently cold Arctic sediments.</title>
        <authorList>
            <person name="Rabus R."/>
            <person name="Ruepp A."/>
            <person name="Frickey T."/>
            <person name="Rattei T."/>
            <person name="Fartmann B."/>
            <person name="Stark M."/>
            <person name="Bauer M."/>
            <person name="Zibat A."/>
            <person name="Lombardot T."/>
            <person name="Becker I."/>
            <person name="Amann J."/>
            <person name="Gellner K."/>
            <person name="Teeling H."/>
            <person name="Leuschner W.D."/>
            <person name="Gloeckner F.-O."/>
            <person name="Lupas A.N."/>
            <person name="Amann R."/>
            <person name="Klenk H.-P."/>
        </authorList>
    </citation>
    <scope>NUCLEOTIDE SEQUENCE [LARGE SCALE GENOMIC DNA]</scope>
    <source>
        <strain evidence="6">DSM 12343 / LSv54</strain>
    </source>
</reference>
<evidence type="ECO:0000259" key="4">
    <source>
        <dbReference type="PROSITE" id="PS50893"/>
    </source>
</evidence>
<dbReference type="SUPFAM" id="SSF52540">
    <property type="entry name" value="P-loop containing nucleoside triphosphate hydrolases"/>
    <property type="match status" value="1"/>
</dbReference>
<dbReference type="InterPro" id="IPR050166">
    <property type="entry name" value="ABC_transporter_ATP-bind"/>
</dbReference>
<gene>
    <name evidence="5" type="ordered locus">DP0500</name>
</gene>
<dbReference type="Gene3D" id="3.40.50.300">
    <property type="entry name" value="P-loop containing nucleotide triphosphate hydrolases"/>
    <property type="match status" value="1"/>
</dbReference>
<dbReference type="PROSITE" id="PS50893">
    <property type="entry name" value="ABC_TRANSPORTER_2"/>
    <property type="match status" value="1"/>
</dbReference>
<organism evidence="5 6">
    <name type="scientific">Desulfotalea psychrophila (strain LSv54 / DSM 12343)</name>
    <dbReference type="NCBI Taxonomy" id="177439"/>
    <lineage>
        <taxon>Bacteria</taxon>
        <taxon>Pseudomonadati</taxon>
        <taxon>Thermodesulfobacteriota</taxon>
        <taxon>Desulfobulbia</taxon>
        <taxon>Desulfobulbales</taxon>
        <taxon>Desulfocapsaceae</taxon>
        <taxon>Desulfotalea</taxon>
    </lineage>
</organism>
<dbReference type="AlphaFoldDB" id="Q6AQZ5"/>
<proteinExistence type="predicted"/>
<keyword evidence="1" id="KW-0813">Transport</keyword>
<evidence type="ECO:0000313" key="6">
    <source>
        <dbReference type="Proteomes" id="UP000000602"/>
    </source>
</evidence>
<dbReference type="InterPro" id="IPR003439">
    <property type="entry name" value="ABC_transporter-like_ATP-bd"/>
</dbReference>
<dbReference type="STRING" id="177439.DP0500"/>
<feature type="domain" description="ABC transporter" evidence="4">
    <location>
        <begin position="18"/>
        <end position="242"/>
    </location>
</feature>
<dbReference type="SMART" id="SM00382">
    <property type="entry name" value="AAA"/>
    <property type="match status" value="1"/>
</dbReference>
<dbReference type="eggNOG" id="COG1116">
    <property type="taxonomic scope" value="Bacteria"/>
</dbReference>
<protein>
    <submittedName>
        <fullName evidence="5">Probable ABC transporter, ATP-binding protein</fullName>
    </submittedName>
</protein>
<dbReference type="GO" id="GO:0016887">
    <property type="term" value="F:ATP hydrolysis activity"/>
    <property type="evidence" value="ECO:0007669"/>
    <property type="project" value="InterPro"/>
</dbReference>
<dbReference type="GO" id="GO:0005524">
    <property type="term" value="F:ATP binding"/>
    <property type="evidence" value="ECO:0007669"/>
    <property type="project" value="UniProtKB-KW"/>
</dbReference>
<dbReference type="Pfam" id="PF00005">
    <property type="entry name" value="ABC_tran"/>
    <property type="match status" value="1"/>
</dbReference>
<keyword evidence="3 5" id="KW-0067">ATP-binding</keyword>
<dbReference type="RefSeq" id="WP_011187745.1">
    <property type="nucleotide sequence ID" value="NC_006138.1"/>
</dbReference>
<dbReference type="OrthoDB" id="9809450at2"/>
<keyword evidence="6" id="KW-1185">Reference proteome</keyword>
<dbReference type="HOGENOM" id="CLU_000604_1_22_7"/>
<sequence length="256" mass="28162">MQDQHLTKTTGPEEAPSIIFDKVSLNMGDRPLFDKLSMTIEGGLCTCILGPSGCGKSTLLHMISGATSLPYEGSIQIESKKAKNDKIAWMSQNDLLLPWLSLLENIILGAKLRNEESASLRARAGELMEEAGLAGYENALPATLSGGMRQRGALLRTLMEERPILLMDEPFSALDALARMKLQNLATKLTRRATVLLVTHDPMEALRMGDRILVLSKRPCRVQSLFSLTGIPPRNVDDPEIQAHLSTLLSQLMDQR</sequence>
<keyword evidence="2" id="KW-0547">Nucleotide-binding</keyword>
<name>Q6AQZ5_DESPS</name>
<evidence type="ECO:0000313" key="5">
    <source>
        <dbReference type="EMBL" id="CAG35229.1"/>
    </source>
</evidence>
<evidence type="ECO:0000256" key="1">
    <source>
        <dbReference type="ARBA" id="ARBA00022448"/>
    </source>
</evidence>
<dbReference type="PANTHER" id="PTHR42788">
    <property type="entry name" value="TAURINE IMPORT ATP-BINDING PROTEIN-RELATED"/>
    <property type="match status" value="1"/>
</dbReference>
<dbReference type="KEGG" id="dps:DP0500"/>
<dbReference type="InterPro" id="IPR003593">
    <property type="entry name" value="AAA+_ATPase"/>
</dbReference>
<dbReference type="EMBL" id="CR522870">
    <property type="protein sequence ID" value="CAG35229.1"/>
    <property type="molecule type" value="Genomic_DNA"/>
</dbReference>